<evidence type="ECO:0000313" key="3">
    <source>
        <dbReference type="EMBL" id="RIV20477.1"/>
    </source>
</evidence>
<reference evidence="3 4" key="1">
    <citation type="submission" date="2018-08" db="EMBL/GenBank/DDBJ databases">
        <title>Fibrisoma montanum sp. nov., isolated from Danxia mountain soil.</title>
        <authorList>
            <person name="Huang Y."/>
        </authorList>
    </citation>
    <scope>NUCLEOTIDE SEQUENCE [LARGE SCALE GENOMIC DNA]</scope>
    <source>
        <strain evidence="3 4">HYT19</strain>
    </source>
</reference>
<name>A0A418M3T3_9BACT</name>
<keyword evidence="3" id="KW-0378">Hydrolase</keyword>
<dbReference type="OrthoDB" id="9797709at2"/>
<organism evidence="3 4">
    <name type="scientific">Fibrisoma montanum</name>
    <dbReference type="NCBI Taxonomy" id="2305895"/>
    <lineage>
        <taxon>Bacteria</taxon>
        <taxon>Pseudomonadati</taxon>
        <taxon>Bacteroidota</taxon>
        <taxon>Cytophagia</taxon>
        <taxon>Cytophagales</taxon>
        <taxon>Spirosomataceae</taxon>
        <taxon>Fibrisoma</taxon>
    </lineage>
</organism>
<dbReference type="PANTHER" id="PTHR46825">
    <property type="entry name" value="D-ALANYL-D-ALANINE-CARBOXYPEPTIDASE/ENDOPEPTIDASE AMPH"/>
    <property type="match status" value="1"/>
</dbReference>
<dbReference type="EMBL" id="QXED01000006">
    <property type="protein sequence ID" value="RIV20477.1"/>
    <property type="molecule type" value="Genomic_DNA"/>
</dbReference>
<evidence type="ECO:0000259" key="2">
    <source>
        <dbReference type="Pfam" id="PF00144"/>
    </source>
</evidence>
<feature type="domain" description="Beta-lactamase-related" evidence="2">
    <location>
        <begin position="83"/>
        <end position="380"/>
    </location>
</feature>
<keyword evidence="1" id="KW-0732">Signal</keyword>
<accession>A0A418M3T3</accession>
<dbReference type="SUPFAM" id="SSF56601">
    <property type="entry name" value="beta-lactamase/transpeptidase-like"/>
    <property type="match status" value="1"/>
</dbReference>
<dbReference type="PROSITE" id="PS51257">
    <property type="entry name" value="PROKAR_LIPOPROTEIN"/>
    <property type="match status" value="1"/>
</dbReference>
<comment type="caution">
    <text evidence="3">The sequence shown here is derived from an EMBL/GenBank/DDBJ whole genome shotgun (WGS) entry which is preliminary data.</text>
</comment>
<dbReference type="Pfam" id="PF00144">
    <property type="entry name" value="Beta-lactamase"/>
    <property type="match status" value="1"/>
</dbReference>
<gene>
    <name evidence="3" type="ORF">DYU11_20740</name>
</gene>
<feature type="signal peptide" evidence="1">
    <location>
        <begin position="1"/>
        <end position="22"/>
    </location>
</feature>
<dbReference type="InterPro" id="IPR001466">
    <property type="entry name" value="Beta-lactam-related"/>
</dbReference>
<dbReference type="AlphaFoldDB" id="A0A418M3T3"/>
<proteinExistence type="predicted"/>
<feature type="chain" id="PRO_5019543718" evidence="1">
    <location>
        <begin position="23"/>
        <end position="416"/>
    </location>
</feature>
<dbReference type="Gene3D" id="3.40.710.10">
    <property type="entry name" value="DD-peptidase/beta-lactamase superfamily"/>
    <property type="match status" value="1"/>
</dbReference>
<protein>
    <submittedName>
        <fullName evidence="3">Class A beta-lactamase-related serine hydrolase</fullName>
    </submittedName>
</protein>
<dbReference type="Proteomes" id="UP000283523">
    <property type="component" value="Unassembled WGS sequence"/>
</dbReference>
<dbReference type="PANTHER" id="PTHR46825:SF9">
    <property type="entry name" value="BETA-LACTAMASE-RELATED DOMAIN-CONTAINING PROTEIN"/>
    <property type="match status" value="1"/>
</dbReference>
<dbReference type="InterPro" id="IPR050491">
    <property type="entry name" value="AmpC-like"/>
</dbReference>
<keyword evidence="4" id="KW-1185">Reference proteome</keyword>
<sequence>MKRRLLPTLIFTLVLFSSMIQSCSVLDHRAPEPANTQAQLQQLTDSIFTLYSTKWDIRQGGIFMRVMNPSGSYLVSSNITPLVQDNTHFRVASISKTFTAAAIMRLKQEGKLALDDTITKYLPNTPAYNIPNKEKITIKLLLQHRAGVFDVTNQNIPDTVKQDYARKRYSDYITEPAPVGLNDPNHTFTYDELFGVISQNRLANHLPNAQFYYSNSGYQLLAKIVEGLTNMSFNEYITKTFIEPLKLTNTYGVVLGTDQRIRAPFIESFLHVFPPGSSRVVINSTVSNMSNAVADGHIVSTPADISRWMELLISGQAGLSAATVEEMKKMLPGDAGNERYGLGLTFDEGLGFGHDGFKPSYLSRLRYDPNTKTTVLVVATFIYVKDPEEKQPGPDFLELAYGLRDMGRQGAQIINR</sequence>
<evidence type="ECO:0000256" key="1">
    <source>
        <dbReference type="SAM" id="SignalP"/>
    </source>
</evidence>
<dbReference type="RefSeq" id="WP_119669645.1">
    <property type="nucleotide sequence ID" value="NZ_QXED01000006.1"/>
</dbReference>
<dbReference type="InterPro" id="IPR012338">
    <property type="entry name" value="Beta-lactam/transpept-like"/>
</dbReference>
<dbReference type="GO" id="GO:0016787">
    <property type="term" value="F:hydrolase activity"/>
    <property type="evidence" value="ECO:0007669"/>
    <property type="project" value="UniProtKB-KW"/>
</dbReference>
<evidence type="ECO:0000313" key="4">
    <source>
        <dbReference type="Proteomes" id="UP000283523"/>
    </source>
</evidence>